<dbReference type="Gene3D" id="2.30.42.10">
    <property type="match status" value="1"/>
</dbReference>
<dbReference type="CDD" id="cd06782">
    <property type="entry name" value="cpPDZ_CPP-like"/>
    <property type="match status" value="1"/>
</dbReference>
<dbReference type="Gene3D" id="3.90.226.10">
    <property type="entry name" value="2-enoyl-CoA Hydratase, Chain A, domain 1"/>
    <property type="match status" value="1"/>
</dbReference>
<dbReference type="Pfam" id="PF03572">
    <property type="entry name" value="Peptidase_S41"/>
    <property type="match status" value="1"/>
</dbReference>
<evidence type="ECO:0000256" key="6">
    <source>
        <dbReference type="SAM" id="Phobius"/>
    </source>
</evidence>
<evidence type="ECO:0000256" key="1">
    <source>
        <dbReference type="ARBA" id="ARBA00009179"/>
    </source>
</evidence>
<protein>
    <submittedName>
        <fullName evidence="8">Putative CtpA-like serine protease</fullName>
        <ecNumber evidence="8">3.4.21.-</ecNumber>
    </submittedName>
</protein>
<proteinExistence type="inferred from homology"/>
<evidence type="ECO:0000256" key="2">
    <source>
        <dbReference type="ARBA" id="ARBA00022670"/>
    </source>
</evidence>
<dbReference type="PANTHER" id="PTHR32060">
    <property type="entry name" value="TAIL-SPECIFIC PROTEASE"/>
    <property type="match status" value="1"/>
</dbReference>
<sequence length="397" mass="43634">MSRKKVGLIFYLSILILIVASGFIGYLFGNRNLRLNEKYTPELVNIDVGKPNDVNFSLFWEAYRKLVNNYVGEIDQKDFLYRAIAGSFTATNDPYTNFLPPEDTKEFENELSGELEGIGIRIGILEEMPAVIAPLSGSPAEQAGLKARDKILKIDDQDTLTLTLDQAVDLIRGKSGTKVRLTVLRGEEEKVFEVTRAKINVETVELSYSGDVAILAINEFGVDTKEEFLDKANDIKGKGVEKVVLDLRNNPGGLLDGAVDVASEFFENGKLIVSEEGKGYKRELKTSGNSILKNVKLVVLVNGGSASASEILAGAIKDYQRGKIIGEKTFGKGTVQQYENLSDGSSVKITIAKWLTPNGTSIDKNGIEVDIEEKEPDNALFAKEDQLVKRAIEELSK</sequence>
<name>A0A1V5SEB5_9BACT</name>
<keyword evidence="6" id="KW-0472">Membrane</keyword>
<evidence type="ECO:0000259" key="7">
    <source>
        <dbReference type="PROSITE" id="PS50106"/>
    </source>
</evidence>
<gene>
    <name evidence="8" type="ORF">BWY43_00333</name>
</gene>
<dbReference type="SMART" id="SM00245">
    <property type="entry name" value="TSPc"/>
    <property type="match status" value="1"/>
</dbReference>
<dbReference type="PANTHER" id="PTHR32060:SF22">
    <property type="entry name" value="CARBOXYL-TERMINAL-PROCESSING PEPTIDASE 3, CHLOROPLASTIC"/>
    <property type="match status" value="1"/>
</dbReference>
<evidence type="ECO:0000256" key="5">
    <source>
        <dbReference type="RuleBase" id="RU004404"/>
    </source>
</evidence>
<keyword evidence="4 5" id="KW-0720">Serine protease</keyword>
<dbReference type="EMBL" id="MWBO01000020">
    <property type="protein sequence ID" value="OQA52825.1"/>
    <property type="molecule type" value="Genomic_DNA"/>
</dbReference>
<dbReference type="SUPFAM" id="SSF52096">
    <property type="entry name" value="ClpP/crotonase"/>
    <property type="match status" value="1"/>
</dbReference>
<dbReference type="CDD" id="cd07560">
    <property type="entry name" value="Peptidase_S41_CPP"/>
    <property type="match status" value="1"/>
</dbReference>
<evidence type="ECO:0000256" key="4">
    <source>
        <dbReference type="ARBA" id="ARBA00022825"/>
    </source>
</evidence>
<feature type="domain" description="PDZ" evidence="7">
    <location>
        <begin position="104"/>
        <end position="172"/>
    </location>
</feature>
<reference evidence="8" key="1">
    <citation type="submission" date="2017-02" db="EMBL/GenBank/DDBJ databases">
        <title>Delving into the versatile metabolic prowess of the omnipresent phylum Bacteroidetes.</title>
        <authorList>
            <person name="Nobu M.K."/>
            <person name="Mei R."/>
            <person name="Narihiro T."/>
            <person name="Kuroda K."/>
            <person name="Liu W.-T."/>
        </authorList>
    </citation>
    <scope>NUCLEOTIDE SEQUENCE</scope>
    <source>
        <strain evidence="8">ADurb.Bin280</strain>
    </source>
</reference>
<keyword evidence="6" id="KW-0812">Transmembrane</keyword>
<dbReference type="GO" id="GO:0007165">
    <property type="term" value="P:signal transduction"/>
    <property type="evidence" value="ECO:0007669"/>
    <property type="project" value="TreeGrafter"/>
</dbReference>
<evidence type="ECO:0000313" key="8">
    <source>
        <dbReference type="EMBL" id="OQA52825.1"/>
    </source>
</evidence>
<comment type="caution">
    <text evidence="8">The sequence shown here is derived from an EMBL/GenBank/DDBJ whole genome shotgun (WGS) entry which is preliminary data.</text>
</comment>
<dbReference type="GO" id="GO:0008236">
    <property type="term" value="F:serine-type peptidase activity"/>
    <property type="evidence" value="ECO:0007669"/>
    <property type="project" value="UniProtKB-KW"/>
</dbReference>
<dbReference type="InterPro" id="IPR029045">
    <property type="entry name" value="ClpP/crotonase-like_dom_sf"/>
</dbReference>
<dbReference type="AlphaFoldDB" id="A0A1V5SEB5"/>
<dbReference type="InterPro" id="IPR036034">
    <property type="entry name" value="PDZ_sf"/>
</dbReference>
<keyword evidence="6" id="KW-1133">Transmembrane helix</keyword>
<dbReference type="GO" id="GO:0030288">
    <property type="term" value="C:outer membrane-bounded periplasmic space"/>
    <property type="evidence" value="ECO:0007669"/>
    <property type="project" value="TreeGrafter"/>
</dbReference>
<dbReference type="InterPro" id="IPR001478">
    <property type="entry name" value="PDZ"/>
</dbReference>
<dbReference type="PROSITE" id="PS50106">
    <property type="entry name" value="PDZ"/>
    <property type="match status" value="1"/>
</dbReference>
<dbReference type="Pfam" id="PF17820">
    <property type="entry name" value="PDZ_6"/>
    <property type="match status" value="1"/>
</dbReference>
<dbReference type="InterPro" id="IPR005151">
    <property type="entry name" value="Tail-specific_protease"/>
</dbReference>
<comment type="similarity">
    <text evidence="1 5">Belongs to the peptidase S41A family.</text>
</comment>
<dbReference type="GO" id="GO:0004175">
    <property type="term" value="F:endopeptidase activity"/>
    <property type="evidence" value="ECO:0007669"/>
    <property type="project" value="TreeGrafter"/>
</dbReference>
<organism evidence="8">
    <name type="scientific">candidate division WS2 bacterium ADurb.Bin280</name>
    <dbReference type="NCBI Taxonomy" id="1852829"/>
    <lineage>
        <taxon>Bacteria</taxon>
        <taxon>candidate division WS2</taxon>
    </lineage>
</organism>
<evidence type="ECO:0000256" key="3">
    <source>
        <dbReference type="ARBA" id="ARBA00022801"/>
    </source>
</evidence>
<keyword evidence="3 5" id="KW-0378">Hydrolase</keyword>
<dbReference type="FunFam" id="2.30.42.10:FF:000063">
    <property type="entry name" value="Peptidase, S41 family"/>
    <property type="match status" value="1"/>
</dbReference>
<dbReference type="SMART" id="SM00228">
    <property type="entry name" value="PDZ"/>
    <property type="match status" value="1"/>
</dbReference>
<dbReference type="InterPro" id="IPR004447">
    <property type="entry name" value="Peptidase_S41A"/>
</dbReference>
<dbReference type="GO" id="GO:0006508">
    <property type="term" value="P:proteolysis"/>
    <property type="evidence" value="ECO:0007669"/>
    <property type="project" value="UniProtKB-KW"/>
</dbReference>
<accession>A0A1V5SEB5</accession>
<keyword evidence="2 5" id="KW-0645">Protease</keyword>
<dbReference type="NCBIfam" id="TIGR00225">
    <property type="entry name" value="prc"/>
    <property type="match status" value="1"/>
</dbReference>
<dbReference type="SUPFAM" id="SSF50156">
    <property type="entry name" value="PDZ domain-like"/>
    <property type="match status" value="1"/>
</dbReference>
<feature type="transmembrane region" description="Helical" evidence="6">
    <location>
        <begin position="6"/>
        <end position="28"/>
    </location>
</feature>
<dbReference type="EC" id="3.4.21.-" evidence="8"/>
<dbReference type="Proteomes" id="UP000485367">
    <property type="component" value="Unassembled WGS sequence"/>
</dbReference>
<dbReference type="Gene3D" id="3.30.750.44">
    <property type="match status" value="1"/>
</dbReference>
<dbReference type="InterPro" id="IPR041489">
    <property type="entry name" value="PDZ_6"/>
</dbReference>